<evidence type="ECO:0000256" key="6">
    <source>
        <dbReference type="ARBA" id="ARBA00023295"/>
    </source>
</evidence>
<evidence type="ECO:0000256" key="4">
    <source>
        <dbReference type="ARBA" id="ARBA00022723"/>
    </source>
</evidence>
<evidence type="ECO:0000256" key="2">
    <source>
        <dbReference type="ARBA" id="ARBA00009792"/>
    </source>
</evidence>
<dbReference type="InterPro" id="IPR011682">
    <property type="entry name" value="Glyco_hydro_38_C"/>
</dbReference>
<dbReference type="AlphaFoldDB" id="A0A3P9JRV0"/>
<comment type="catalytic activity">
    <reaction evidence="1">
        <text>Hydrolysis of terminal, non-reducing alpha-D-mannose residues in alpha-D-mannosides.</text>
        <dbReference type="EC" id="3.2.1.24"/>
    </reaction>
</comment>
<dbReference type="Ensembl" id="ENSORLT00015028690.1">
    <property type="protein sequence ID" value="ENSORLP00015034662.1"/>
    <property type="gene ID" value="ENSORLG00015020806.1"/>
</dbReference>
<dbReference type="InterPro" id="IPR027291">
    <property type="entry name" value="Glyco_hydro_38_N_sf"/>
</dbReference>
<dbReference type="InterPro" id="IPR054723">
    <property type="entry name" value="Ams1-like_N"/>
</dbReference>
<dbReference type="SUPFAM" id="SSF74650">
    <property type="entry name" value="Galactose mutarotase-like"/>
    <property type="match status" value="1"/>
</dbReference>
<dbReference type="SUPFAM" id="SSF88688">
    <property type="entry name" value="Families 57/38 glycoside transferase middle domain"/>
    <property type="match status" value="1"/>
</dbReference>
<dbReference type="Gene3D" id="2.70.98.30">
    <property type="entry name" value="Golgi alpha-mannosidase II, domain 4"/>
    <property type="match status" value="1"/>
</dbReference>
<accession>A0A3P9JRV0</accession>
<dbReference type="PANTHER" id="PTHR46017:SF1">
    <property type="entry name" value="ALPHA-MANNOSIDASE 2C1"/>
    <property type="match status" value="1"/>
</dbReference>
<dbReference type="FunFam" id="1.20.1270.50:FF:000004">
    <property type="entry name" value="alpha-mannosidase 2C1 isoform X1"/>
    <property type="match status" value="1"/>
</dbReference>
<dbReference type="InterPro" id="IPR011330">
    <property type="entry name" value="Glyco_hydro/deAcase_b/a-brl"/>
</dbReference>
<dbReference type="FunFam" id="2.70.98.30:FF:000001">
    <property type="entry name" value="alpha-mannosidase 2C1 isoform X2"/>
    <property type="match status" value="1"/>
</dbReference>
<dbReference type="Gene3D" id="1.20.1270.50">
    <property type="entry name" value="Glycoside hydrolase family 38, central domain"/>
    <property type="match status" value="1"/>
</dbReference>
<protein>
    <recommendedName>
        <fullName evidence="3">alpha-mannosidase</fullName>
        <ecNumber evidence="3">3.2.1.24</ecNumber>
    </recommendedName>
</protein>
<dbReference type="GO" id="GO:0004559">
    <property type="term" value="F:alpha-mannosidase activity"/>
    <property type="evidence" value="ECO:0007669"/>
    <property type="project" value="UniProtKB-EC"/>
</dbReference>
<dbReference type="GO" id="GO:0006013">
    <property type="term" value="P:mannose metabolic process"/>
    <property type="evidence" value="ECO:0007669"/>
    <property type="project" value="InterPro"/>
</dbReference>
<proteinExistence type="inferred from homology"/>
<name>A0A3P9JRV0_ORYLA</name>
<dbReference type="InterPro" id="IPR028995">
    <property type="entry name" value="Glyco_hydro_57/38_cen_sf"/>
</dbReference>
<sequence length="967" mass="109838">MYRQPVLKNRRTLLERAEKFISDVYFTDCNLRGRLYGDSCPLQSIASFISPKRIPFSEASTQKFEPYTVGDTFGPTWWTCWFKVTLTIPESWRGKEVHLLWESDGEGMVWKDGHPVQGLTKEGEKTIYILSDCLQSEDPHSFTLYVEVACNGLFGAGQGSMIATPDPNRRFSIHKAELVIFNRDVRELLTEFEMLVDIVKELGEGEQRGYQALFTVNEMVNRCDPTDPSSFSEAHNLACKFFSQRNGESQHTVHAMGHCHIDSAWLWPYEETIRKCGRSWVTVISLMEKNPEFTFTCSQAQQFQWVKSWYPGLFSRIQYFVKKGQFIPVGGTWVEMDGNLPSGESMIRQFLEGQRFFNQEFGTYCKEFWLPDTFGYSAQLPQIMRGCGIPNFLTQKLSWNLVNTFPVMYVVVHEAKTFRGSLVKTVKNNKDKGRANHSAALFGFGDGGGGPTQLMLDRLRLVQDTDGLPRVQMSSPDQLFSQLQADSSLLCTWTGELFLELHNGTYTTQAQNRQCEALLHDVEIASSLAVCRSKTFSYPQEKLQWLWRLLLLNQFHDVIPGSCTAMVVEDALKYYEDIRADACILLHDACEALGSKGSTAGLFNSLPWERQEVIEIKDGPGGPDLGVKISIKEYCICRQLCLTGDCLTLQADGTVVMENGILRTAINQDGTLASLHLINANREALSDACRGNQFVVFDDVPLYWDAWDVMDYHLQTRKPVVEVIQPVHVVSSGGLRGSVSFTLRISDKSTIVQEIVMDAMSPNLKFNTKVQWAESHKFLKVEFPVRVRSPNATYEIQFGHLQRPTHWNTSWDWARFEVWGHKWADLSEHNFGVSLLNDSKYGYSIHKNTMTLSLIRAPKAPDSAADMGAHQFTYAIMPHTGSFQDASVIQAAYNLNFPLRRMQCHPDTKARKTFDSGVFTNRLKTQRGPLCCDLLERRDPARPAHITSDEIMLSFRPFQIVTLLLVL</sequence>
<dbReference type="InterPro" id="IPR037094">
    <property type="entry name" value="Glyco_hydro_38_cen_sf"/>
</dbReference>
<keyword evidence="5" id="KW-0378">Hydrolase</keyword>
<comment type="similarity">
    <text evidence="2">Belongs to the glycosyl hydrolase 38 family.</text>
</comment>
<evidence type="ECO:0000256" key="5">
    <source>
        <dbReference type="ARBA" id="ARBA00022801"/>
    </source>
</evidence>
<keyword evidence="6" id="KW-0326">Glycosidase</keyword>
<evidence type="ECO:0000256" key="1">
    <source>
        <dbReference type="ARBA" id="ARBA00000365"/>
    </source>
</evidence>
<feature type="domain" description="Glycoside hydrolase family 38 central" evidence="7">
    <location>
        <begin position="500"/>
        <end position="575"/>
    </location>
</feature>
<dbReference type="SMART" id="SM00872">
    <property type="entry name" value="Alpha-mann_mid"/>
    <property type="match status" value="1"/>
</dbReference>
<reference evidence="8" key="4">
    <citation type="submission" date="2025-09" db="UniProtKB">
        <authorList>
            <consortium name="Ensembl"/>
        </authorList>
    </citation>
    <scope>IDENTIFICATION</scope>
    <source>
        <strain evidence="8">HSOK</strain>
    </source>
</reference>
<reference evidence="8" key="3">
    <citation type="submission" date="2025-08" db="UniProtKB">
        <authorList>
            <consortium name="Ensembl"/>
        </authorList>
    </citation>
    <scope>IDENTIFICATION</scope>
    <source>
        <strain evidence="8">HSOK</strain>
    </source>
</reference>
<keyword evidence="4" id="KW-0479">Metal-binding</keyword>
<evidence type="ECO:0000313" key="8">
    <source>
        <dbReference type="Ensembl" id="ENSORLP00015034662.1"/>
    </source>
</evidence>
<evidence type="ECO:0000256" key="3">
    <source>
        <dbReference type="ARBA" id="ARBA00012752"/>
    </source>
</evidence>
<reference key="1">
    <citation type="journal article" date="2007" name="Nature">
        <title>The medaka draft genome and insights into vertebrate genome evolution.</title>
        <authorList>
            <person name="Kasahara M."/>
            <person name="Naruse K."/>
            <person name="Sasaki S."/>
            <person name="Nakatani Y."/>
            <person name="Qu W."/>
            <person name="Ahsan B."/>
            <person name="Yamada T."/>
            <person name="Nagayasu Y."/>
            <person name="Doi K."/>
            <person name="Kasai Y."/>
            <person name="Jindo T."/>
            <person name="Kobayashi D."/>
            <person name="Shimada A."/>
            <person name="Toyoda A."/>
            <person name="Kuroki Y."/>
            <person name="Fujiyama A."/>
            <person name="Sasaki T."/>
            <person name="Shimizu A."/>
            <person name="Asakawa S."/>
            <person name="Shimizu N."/>
            <person name="Hashimoto S."/>
            <person name="Yang J."/>
            <person name="Lee Y."/>
            <person name="Matsushima K."/>
            <person name="Sugano S."/>
            <person name="Sakaizumi M."/>
            <person name="Narita T."/>
            <person name="Ohishi K."/>
            <person name="Haga S."/>
            <person name="Ohta F."/>
            <person name="Nomoto H."/>
            <person name="Nogata K."/>
            <person name="Morishita T."/>
            <person name="Endo T."/>
            <person name="Shin-I T."/>
            <person name="Takeda H."/>
            <person name="Morishita S."/>
            <person name="Kohara Y."/>
        </authorList>
    </citation>
    <scope>NUCLEOTIDE SEQUENCE [LARGE SCALE GENOMIC DNA]</scope>
    <source>
        <strain>Hd-rR</strain>
    </source>
</reference>
<evidence type="ECO:0000313" key="9">
    <source>
        <dbReference type="Proteomes" id="UP000265200"/>
    </source>
</evidence>
<dbReference type="Pfam" id="PF22907">
    <property type="entry name" value="Ams1-like_1st"/>
    <property type="match status" value="1"/>
</dbReference>
<dbReference type="GO" id="GO:0030246">
    <property type="term" value="F:carbohydrate binding"/>
    <property type="evidence" value="ECO:0007669"/>
    <property type="project" value="InterPro"/>
</dbReference>
<dbReference type="Pfam" id="PF09261">
    <property type="entry name" value="Alpha-mann_mid"/>
    <property type="match status" value="1"/>
</dbReference>
<dbReference type="Gene3D" id="3.20.110.10">
    <property type="entry name" value="Glycoside hydrolase 38, N terminal domain"/>
    <property type="match status" value="1"/>
</dbReference>
<organism evidence="8 9">
    <name type="scientific">Oryzias latipes</name>
    <name type="common">Japanese rice fish</name>
    <name type="synonym">Japanese killifish</name>
    <dbReference type="NCBI Taxonomy" id="8090"/>
    <lineage>
        <taxon>Eukaryota</taxon>
        <taxon>Metazoa</taxon>
        <taxon>Chordata</taxon>
        <taxon>Craniata</taxon>
        <taxon>Vertebrata</taxon>
        <taxon>Euteleostomi</taxon>
        <taxon>Actinopterygii</taxon>
        <taxon>Neopterygii</taxon>
        <taxon>Teleostei</taxon>
        <taxon>Neoteleostei</taxon>
        <taxon>Acanthomorphata</taxon>
        <taxon>Ovalentaria</taxon>
        <taxon>Atherinomorphae</taxon>
        <taxon>Beloniformes</taxon>
        <taxon>Adrianichthyidae</taxon>
        <taxon>Oryziinae</taxon>
        <taxon>Oryzias</taxon>
    </lineage>
</organism>
<dbReference type="InterPro" id="IPR000602">
    <property type="entry name" value="Glyco_hydro_38_N"/>
</dbReference>
<dbReference type="Pfam" id="PF01074">
    <property type="entry name" value="Glyco_hydro_38N"/>
    <property type="match status" value="1"/>
</dbReference>
<dbReference type="PANTHER" id="PTHR46017">
    <property type="entry name" value="ALPHA-MANNOSIDASE 2C1"/>
    <property type="match status" value="1"/>
</dbReference>
<dbReference type="InterPro" id="IPR011013">
    <property type="entry name" value="Gal_mutarotase_sf_dom"/>
</dbReference>
<dbReference type="EC" id="3.2.1.24" evidence="3"/>
<dbReference type="InterPro" id="IPR015341">
    <property type="entry name" value="Glyco_hydro_38_cen"/>
</dbReference>
<evidence type="ECO:0000259" key="7">
    <source>
        <dbReference type="SMART" id="SM00872"/>
    </source>
</evidence>
<reference evidence="8 9" key="2">
    <citation type="submission" date="2017-04" db="EMBL/GenBank/DDBJ databases">
        <title>CpG methylation of centromeres and impact of large insertions on vertebrate speciation.</title>
        <authorList>
            <person name="Ichikawa K."/>
            <person name="Yoshimura J."/>
            <person name="Morishita S."/>
        </authorList>
    </citation>
    <scope>NUCLEOTIDE SEQUENCE</scope>
    <source>
        <strain evidence="8 9">HSOK</strain>
    </source>
</reference>
<dbReference type="FunFam" id="3.20.110.10:FF:000002">
    <property type="entry name" value="alpha-mannosidase 2C1 isoform X1"/>
    <property type="match status" value="1"/>
</dbReference>
<dbReference type="GO" id="GO:0046872">
    <property type="term" value="F:metal ion binding"/>
    <property type="evidence" value="ECO:0007669"/>
    <property type="project" value="UniProtKB-KW"/>
</dbReference>
<dbReference type="SUPFAM" id="SSF88713">
    <property type="entry name" value="Glycoside hydrolase/deacetylase"/>
    <property type="match status" value="1"/>
</dbReference>
<dbReference type="Proteomes" id="UP000265200">
    <property type="component" value="Chromosome 6"/>
</dbReference>
<dbReference type="Pfam" id="PF07748">
    <property type="entry name" value="Glyco_hydro_38C"/>
    <property type="match status" value="1"/>
</dbReference>